<evidence type="ECO:0000313" key="8">
    <source>
        <dbReference type="EMBL" id="GMH98551.1"/>
    </source>
</evidence>
<dbReference type="SUPFAM" id="SSF48264">
    <property type="entry name" value="Cytochrome P450"/>
    <property type="match status" value="1"/>
</dbReference>
<evidence type="ECO:0000256" key="6">
    <source>
        <dbReference type="RuleBase" id="RU000461"/>
    </source>
</evidence>
<dbReference type="PROSITE" id="PS00086">
    <property type="entry name" value="CYTOCHROME_P450"/>
    <property type="match status" value="1"/>
</dbReference>
<dbReference type="Gene3D" id="1.10.630.10">
    <property type="entry name" value="Cytochrome P450"/>
    <property type="match status" value="1"/>
</dbReference>
<dbReference type="PRINTS" id="PR00465">
    <property type="entry name" value="EP450IV"/>
</dbReference>
<dbReference type="AlphaFoldDB" id="A0A9W7C220"/>
<gene>
    <name evidence="8" type="ORF">TrST_g7053</name>
</gene>
<dbReference type="InterPro" id="IPR050529">
    <property type="entry name" value="CYP450_sterol_14alpha_dmase"/>
</dbReference>
<feature type="transmembrane region" description="Helical" evidence="7">
    <location>
        <begin position="75"/>
        <end position="95"/>
    </location>
</feature>
<keyword evidence="3 5" id="KW-0479">Metal-binding</keyword>
<dbReference type="InterPro" id="IPR017972">
    <property type="entry name" value="Cyt_P450_CS"/>
</dbReference>
<feature type="transmembrane region" description="Helical" evidence="7">
    <location>
        <begin position="115"/>
        <end position="135"/>
    </location>
</feature>
<evidence type="ECO:0000313" key="9">
    <source>
        <dbReference type="Proteomes" id="UP001165085"/>
    </source>
</evidence>
<evidence type="ECO:0000256" key="1">
    <source>
        <dbReference type="ARBA" id="ARBA00010617"/>
    </source>
</evidence>
<dbReference type="InterPro" id="IPR001128">
    <property type="entry name" value="Cyt_P450"/>
</dbReference>
<dbReference type="EMBL" id="BRXY01000527">
    <property type="protein sequence ID" value="GMH98551.1"/>
    <property type="molecule type" value="Genomic_DNA"/>
</dbReference>
<protein>
    <submittedName>
        <fullName evidence="8">Uncharacterized protein</fullName>
    </submittedName>
</protein>
<reference evidence="9" key="1">
    <citation type="journal article" date="2023" name="Commun. Biol.">
        <title>Genome analysis of Parmales, the sister group of diatoms, reveals the evolutionary specialization of diatoms from phago-mixotrophs to photoautotrophs.</title>
        <authorList>
            <person name="Ban H."/>
            <person name="Sato S."/>
            <person name="Yoshikawa S."/>
            <person name="Yamada K."/>
            <person name="Nakamura Y."/>
            <person name="Ichinomiya M."/>
            <person name="Sato N."/>
            <person name="Blanc-Mathieu R."/>
            <person name="Endo H."/>
            <person name="Kuwata A."/>
            <person name="Ogata H."/>
        </authorList>
    </citation>
    <scope>NUCLEOTIDE SEQUENCE [LARGE SCALE GENOMIC DNA]</scope>
    <source>
        <strain evidence="9">NIES 3701</strain>
    </source>
</reference>
<keyword evidence="7" id="KW-1133">Transmembrane helix</keyword>
<keyword evidence="9" id="KW-1185">Reference proteome</keyword>
<sequence>MNETAFLVAFAATYLYLTRGNALSYSKMTESLPYVKILVASLRDCLPGVAVPTITSSFNLRTLKPRVTALLANPVSTAAIMFLSLNVPLVASAPWTRKHIPPQEVSTTITTYPSVFNAVALATLILTLGLTYFVVTTVLTTYIRSHDPSRPPVVTPLTRFGNFKLLTFLEFSASPLKCITRLYSSYGEVFTMNMMGQNITILLGPSQQSHFFKLGDDHLSQQEVYKFMKPVFGAGVVYDCSPRTRQSQFQAMAHGLRNVRLKGYVKKIEAETQSYLSTKFGQSGTVDLLEALSELTILTSSRCLHGDDVRENMFKEVAELYHDLDKGVTPLSVFFPYAWTEAHKKRDAARKRMVDLFSTVIKARRAETEEEAKSKNRTDILDVFMNATYKNGEPFKDEEITGLLIALLFAGQHTSSITSTWTSLFIANDPSIMQRVIQEQDTVVGGDRDLTFDDINNMPLLHNCMREALRLHPPLVLLMRKVLKDLKVKAGGKDYVIPKGDVVMVSPSVGMRLESVFPKADSFDPDRYAPPREEHKTPFAYLGFGGGMHSCMGQAFAFVQVKTILSVLFRKYKVEVVPDELPECDYEAMVVGPKGDCRVRYEMR</sequence>
<dbReference type="Pfam" id="PF00067">
    <property type="entry name" value="p450"/>
    <property type="match status" value="1"/>
</dbReference>
<evidence type="ECO:0000256" key="3">
    <source>
        <dbReference type="ARBA" id="ARBA00022723"/>
    </source>
</evidence>
<dbReference type="GO" id="GO:0005506">
    <property type="term" value="F:iron ion binding"/>
    <property type="evidence" value="ECO:0007669"/>
    <property type="project" value="InterPro"/>
</dbReference>
<keyword evidence="2 5" id="KW-0349">Heme</keyword>
<organism evidence="8 9">
    <name type="scientific">Triparma strigata</name>
    <dbReference type="NCBI Taxonomy" id="1606541"/>
    <lineage>
        <taxon>Eukaryota</taxon>
        <taxon>Sar</taxon>
        <taxon>Stramenopiles</taxon>
        <taxon>Ochrophyta</taxon>
        <taxon>Bolidophyceae</taxon>
        <taxon>Parmales</taxon>
        <taxon>Triparmaceae</taxon>
        <taxon>Triparma</taxon>
    </lineage>
</organism>
<dbReference type="CDD" id="cd11042">
    <property type="entry name" value="CYP51-like"/>
    <property type="match status" value="1"/>
</dbReference>
<dbReference type="Proteomes" id="UP001165085">
    <property type="component" value="Unassembled WGS sequence"/>
</dbReference>
<dbReference type="GO" id="GO:0004497">
    <property type="term" value="F:monooxygenase activity"/>
    <property type="evidence" value="ECO:0007669"/>
    <property type="project" value="UniProtKB-KW"/>
</dbReference>
<keyword evidence="6" id="KW-0503">Monooxygenase</keyword>
<dbReference type="GO" id="GO:0020037">
    <property type="term" value="F:heme binding"/>
    <property type="evidence" value="ECO:0007669"/>
    <property type="project" value="InterPro"/>
</dbReference>
<evidence type="ECO:0000256" key="4">
    <source>
        <dbReference type="ARBA" id="ARBA00023004"/>
    </source>
</evidence>
<dbReference type="GO" id="GO:0016705">
    <property type="term" value="F:oxidoreductase activity, acting on paired donors, with incorporation or reduction of molecular oxygen"/>
    <property type="evidence" value="ECO:0007669"/>
    <property type="project" value="InterPro"/>
</dbReference>
<feature type="binding site" description="axial binding residue" evidence="5">
    <location>
        <position position="551"/>
    </location>
    <ligand>
        <name>heme</name>
        <dbReference type="ChEBI" id="CHEBI:30413"/>
    </ligand>
    <ligandPart>
        <name>Fe</name>
        <dbReference type="ChEBI" id="CHEBI:18248"/>
    </ligandPart>
</feature>
<evidence type="ECO:0000256" key="5">
    <source>
        <dbReference type="PIRSR" id="PIRSR602403-1"/>
    </source>
</evidence>
<dbReference type="PANTHER" id="PTHR24304:SF2">
    <property type="entry name" value="24-HYDROXYCHOLESTEROL 7-ALPHA-HYDROXYLASE"/>
    <property type="match status" value="1"/>
</dbReference>
<dbReference type="OrthoDB" id="1055148at2759"/>
<dbReference type="PANTHER" id="PTHR24304">
    <property type="entry name" value="CYTOCHROME P450 FAMILY 7"/>
    <property type="match status" value="1"/>
</dbReference>
<comment type="caution">
    <text evidence="8">The sequence shown here is derived from an EMBL/GenBank/DDBJ whole genome shotgun (WGS) entry which is preliminary data.</text>
</comment>
<name>A0A9W7C220_9STRA</name>
<keyword evidence="7" id="KW-0472">Membrane</keyword>
<evidence type="ECO:0000256" key="2">
    <source>
        <dbReference type="ARBA" id="ARBA00022617"/>
    </source>
</evidence>
<proteinExistence type="inferred from homology"/>
<dbReference type="PRINTS" id="PR00385">
    <property type="entry name" value="P450"/>
</dbReference>
<keyword evidence="6" id="KW-0560">Oxidoreductase</keyword>
<evidence type="ECO:0000256" key="7">
    <source>
        <dbReference type="SAM" id="Phobius"/>
    </source>
</evidence>
<comment type="cofactor">
    <cofactor evidence="5">
        <name>heme</name>
        <dbReference type="ChEBI" id="CHEBI:30413"/>
    </cofactor>
</comment>
<dbReference type="InterPro" id="IPR002403">
    <property type="entry name" value="Cyt_P450_E_grp-IV"/>
</dbReference>
<comment type="similarity">
    <text evidence="1 6">Belongs to the cytochrome P450 family.</text>
</comment>
<keyword evidence="7" id="KW-0812">Transmembrane</keyword>
<accession>A0A9W7C220</accession>
<keyword evidence="4 5" id="KW-0408">Iron</keyword>
<dbReference type="InterPro" id="IPR036396">
    <property type="entry name" value="Cyt_P450_sf"/>
</dbReference>